<name>A0A844ZLR8_9SPHN</name>
<gene>
    <name evidence="2" type="ORF">GRI32_05825</name>
</gene>
<protein>
    <submittedName>
        <fullName evidence="2">Uncharacterized protein</fullName>
    </submittedName>
</protein>
<dbReference type="Proteomes" id="UP000435243">
    <property type="component" value="Unassembled WGS sequence"/>
</dbReference>
<organism evidence="2 3">
    <name type="scientific">Alteraurantiacibacter aestuarii</name>
    <dbReference type="NCBI Taxonomy" id="650004"/>
    <lineage>
        <taxon>Bacteria</taxon>
        <taxon>Pseudomonadati</taxon>
        <taxon>Pseudomonadota</taxon>
        <taxon>Alphaproteobacteria</taxon>
        <taxon>Sphingomonadales</taxon>
        <taxon>Erythrobacteraceae</taxon>
        <taxon>Alteraurantiacibacter</taxon>
    </lineage>
</organism>
<sequence>MPEVTENDDQIVVRGGRPPNVTREDVHRQARDIADSGDQLDTPLARFEDRLCPGIIGLQEEYASMMIDRIRQNAVDLGVRVLPDNCTPNMLVIFSTDSLATMQNMVDRNPYIFQYMQPEERRALLQPAPVHVFANVELRTRDGMPVGRVRSLTEAPVVRAQMAHSRIYTPTRRDIASIMVIFDRDEVGGMSVMQLADYATMRGLAQTKPVDGLAMRSILSLFEPVGPYPESLTDFDRAYLRALYEWIPNLPAAAKLGNVNRQLRLMAEEE</sequence>
<dbReference type="OrthoDB" id="7218943at2"/>
<proteinExistence type="predicted"/>
<dbReference type="RefSeq" id="WP_160590406.1">
    <property type="nucleotide sequence ID" value="NZ_BAAAFP010000001.1"/>
</dbReference>
<dbReference type="AlphaFoldDB" id="A0A844ZLR8"/>
<feature type="region of interest" description="Disordered" evidence="1">
    <location>
        <begin position="1"/>
        <end position="28"/>
    </location>
</feature>
<evidence type="ECO:0000313" key="2">
    <source>
        <dbReference type="EMBL" id="MXO88252.1"/>
    </source>
</evidence>
<keyword evidence="3" id="KW-1185">Reference proteome</keyword>
<comment type="caution">
    <text evidence="2">The sequence shown here is derived from an EMBL/GenBank/DDBJ whole genome shotgun (WGS) entry which is preliminary data.</text>
</comment>
<evidence type="ECO:0000256" key="1">
    <source>
        <dbReference type="SAM" id="MobiDB-lite"/>
    </source>
</evidence>
<evidence type="ECO:0000313" key="3">
    <source>
        <dbReference type="Proteomes" id="UP000435243"/>
    </source>
</evidence>
<accession>A0A844ZLR8</accession>
<reference evidence="2 3" key="1">
    <citation type="submission" date="2019-12" db="EMBL/GenBank/DDBJ databases">
        <title>Genomic-based taxomic classification of the family Erythrobacteraceae.</title>
        <authorList>
            <person name="Xu L."/>
        </authorList>
    </citation>
    <scope>NUCLEOTIDE SEQUENCE [LARGE SCALE GENOMIC DNA]</scope>
    <source>
        <strain evidence="2 3">JCM 16339</strain>
    </source>
</reference>
<dbReference type="EMBL" id="WTYY01000003">
    <property type="protein sequence ID" value="MXO88252.1"/>
    <property type="molecule type" value="Genomic_DNA"/>
</dbReference>